<proteinExistence type="predicted"/>
<dbReference type="PANTHER" id="PTHR35120:SF2">
    <property type="entry name" value="AMINOTRANSFERASE-LIKE PLANT MOBILE DOMAIN-CONTAINING PROTEIN"/>
    <property type="match status" value="1"/>
</dbReference>
<accession>A0AAD5DCL3</accession>
<evidence type="ECO:0000256" key="1">
    <source>
        <dbReference type="SAM" id="Coils"/>
    </source>
</evidence>
<evidence type="ECO:0000256" key="2">
    <source>
        <dbReference type="SAM" id="MobiDB-lite"/>
    </source>
</evidence>
<dbReference type="PANTHER" id="PTHR35120">
    <property type="entry name" value="HISTONE ACETYLTRANSFERASE KAT6B-LIKE"/>
    <property type="match status" value="1"/>
</dbReference>
<feature type="compositionally biased region" description="Basic residues" evidence="2">
    <location>
        <begin position="41"/>
        <end position="50"/>
    </location>
</feature>
<feature type="region of interest" description="Disordered" evidence="2">
    <location>
        <begin position="17"/>
        <end position="51"/>
    </location>
</feature>
<keyword evidence="4" id="KW-1185">Reference proteome</keyword>
<feature type="region of interest" description="Disordered" evidence="2">
    <location>
        <begin position="338"/>
        <end position="361"/>
    </location>
</feature>
<reference evidence="3" key="1">
    <citation type="submission" date="2022-06" db="EMBL/GenBank/DDBJ databases">
        <title>Uncovering the hologenomic basis of an extraordinary plant invasion.</title>
        <authorList>
            <person name="Bieker V.C."/>
            <person name="Martin M.D."/>
            <person name="Gilbert T."/>
            <person name="Hodgins K."/>
            <person name="Battlay P."/>
            <person name="Petersen B."/>
            <person name="Wilson J."/>
        </authorList>
    </citation>
    <scope>NUCLEOTIDE SEQUENCE</scope>
    <source>
        <strain evidence="3">AA19_3_7</strain>
        <tissue evidence="3">Leaf</tissue>
    </source>
</reference>
<protein>
    <submittedName>
        <fullName evidence="3">Uncharacterized protein</fullName>
    </submittedName>
</protein>
<feature type="compositionally biased region" description="Low complexity" evidence="2">
    <location>
        <begin position="17"/>
        <end position="38"/>
    </location>
</feature>
<dbReference type="EMBL" id="JAMZMK010000487">
    <property type="protein sequence ID" value="KAI7756261.1"/>
    <property type="molecule type" value="Genomic_DNA"/>
</dbReference>
<feature type="compositionally biased region" description="Basic and acidic residues" evidence="2">
    <location>
        <begin position="347"/>
        <end position="361"/>
    </location>
</feature>
<dbReference type="Proteomes" id="UP001206925">
    <property type="component" value="Unassembled WGS sequence"/>
</dbReference>
<sequence length="735" mass="83559">MAGDHHPPLLTVVLTCPLTDPHNNPKPTSLSPPLTSPSSRDRRRDRRKSGSNRWLAQKIQTLTNIINPIPFVPKLLSNHHKHEHILKRLGLYNFSKVQLDRNINTDLLVQLIVSYNSKKKCSYVNGKRVKVNKVELAKALELPLPVVLKDGGVNVNDVCCYSDEEIGFIEDFVFNWVLLHEESWVMPVELVNGTRCVRDGCPEKLDAASLVWYKVEKELSQGVKLVDCYYASHLQRLIRVQYGEGFVDGGGEEQDGKVIVQENRGGVSLGCDGEMMVEKIEGRVDRENDLGERVLRSGESGDLGTKKEGKVSIVREDRVELNLGPHVEEIVDVREDGEMDGDSEGVENVKVDGGHEKKGHEEKVKVPMVQEDGIDLNLGRDVEKDDETMVDAEECEEVEVEVEKIEEQVNQENDLGECVLKRCRSNDLETKVEKVADEHEEKEEHEKEETVLIVQEEDVELTLGVDVEKVVDQDVRKYDETMVDVEEGKLVDEQIEQVEVEDDDEEEGGGDDGGRFVEGFDLEANDDTMDRDGLNDQIPYSSHGVSAIDLFGSRNGSFMSHGGPSFFSNSGKRVMELEEQTHHLDRNGKRLKAGETWDREQNDFGSCMVQAHQWVEKAKMIHNSTEEYYVNYKFHQDAAMNELQNRHLGMEMSIRSKNEELAKTNDELFRLERELYLMRDLVTGYRKALIDTRVKFSDYRKRVALQQKPLYKDAGPSGMVLSTRELEEKRGGKEH</sequence>
<evidence type="ECO:0000313" key="4">
    <source>
        <dbReference type="Proteomes" id="UP001206925"/>
    </source>
</evidence>
<feature type="coiled-coil region" evidence="1">
    <location>
        <begin position="395"/>
        <end position="448"/>
    </location>
</feature>
<gene>
    <name evidence="3" type="ORF">M8C21_011628</name>
</gene>
<comment type="caution">
    <text evidence="3">The sequence shown here is derived from an EMBL/GenBank/DDBJ whole genome shotgun (WGS) entry which is preliminary data.</text>
</comment>
<organism evidence="3 4">
    <name type="scientific">Ambrosia artemisiifolia</name>
    <name type="common">Common ragweed</name>
    <dbReference type="NCBI Taxonomy" id="4212"/>
    <lineage>
        <taxon>Eukaryota</taxon>
        <taxon>Viridiplantae</taxon>
        <taxon>Streptophyta</taxon>
        <taxon>Embryophyta</taxon>
        <taxon>Tracheophyta</taxon>
        <taxon>Spermatophyta</taxon>
        <taxon>Magnoliopsida</taxon>
        <taxon>eudicotyledons</taxon>
        <taxon>Gunneridae</taxon>
        <taxon>Pentapetalae</taxon>
        <taxon>asterids</taxon>
        <taxon>campanulids</taxon>
        <taxon>Asterales</taxon>
        <taxon>Asteraceae</taxon>
        <taxon>Asteroideae</taxon>
        <taxon>Heliantheae alliance</taxon>
        <taxon>Heliantheae</taxon>
        <taxon>Ambrosia</taxon>
    </lineage>
</organism>
<feature type="region of interest" description="Disordered" evidence="2">
    <location>
        <begin position="715"/>
        <end position="735"/>
    </location>
</feature>
<feature type="compositionally biased region" description="Basic and acidic residues" evidence="2">
    <location>
        <begin position="724"/>
        <end position="735"/>
    </location>
</feature>
<name>A0AAD5DCL3_AMBAR</name>
<keyword evidence="1" id="KW-0175">Coiled coil</keyword>
<evidence type="ECO:0000313" key="3">
    <source>
        <dbReference type="EMBL" id="KAI7756261.1"/>
    </source>
</evidence>
<dbReference type="AlphaFoldDB" id="A0AAD5DCL3"/>